<dbReference type="InParanoid" id="A0A1S0U5S0"/>
<gene>
    <name evidence="1" type="ORF">LOAG_02937</name>
</gene>
<dbReference type="GeneID" id="9940323"/>
<protein>
    <submittedName>
        <fullName evidence="1">Uncharacterized protein</fullName>
    </submittedName>
</protein>
<sequence>MKQSVQFGTKIWISIGSGDVPRAYWISARTASYYVPSLTASRKLRRAKLPSVNKELVAKLLALMEEVKNVDERTKKGFLDYIIFNQENLFEERVRNECGNLAGTNCQRS</sequence>
<dbReference type="CTD" id="9940323"/>
<proteinExistence type="predicted"/>
<dbReference type="EMBL" id="JH712178">
    <property type="protein sequence ID" value="EFO25549.1"/>
    <property type="molecule type" value="Genomic_DNA"/>
</dbReference>
<dbReference type="AlphaFoldDB" id="A0A1S0U5S0"/>
<name>A0A1S0U5S0_LOALO</name>
<accession>A0A1S0U5S0</accession>
<organism evidence="1">
    <name type="scientific">Loa loa</name>
    <name type="common">Eye worm</name>
    <name type="synonym">Filaria loa</name>
    <dbReference type="NCBI Taxonomy" id="7209"/>
    <lineage>
        <taxon>Eukaryota</taxon>
        <taxon>Metazoa</taxon>
        <taxon>Ecdysozoa</taxon>
        <taxon>Nematoda</taxon>
        <taxon>Chromadorea</taxon>
        <taxon>Rhabditida</taxon>
        <taxon>Spirurina</taxon>
        <taxon>Spiruromorpha</taxon>
        <taxon>Filarioidea</taxon>
        <taxon>Onchocercidae</taxon>
        <taxon>Loa</taxon>
    </lineage>
</organism>
<evidence type="ECO:0000313" key="1">
    <source>
        <dbReference type="EMBL" id="EFO25549.1"/>
    </source>
</evidence>
<dbReference type="RefSeq" id="XP_003138522.1">
    <property type="nucleotide sequence ID" value="XM_003138474.1"/>
</dbReference>
<reference evidence="1" key="1">
    <citation type="submission" date="2012-04" db="EMBL/GenBank/DDBJ databases">
        <title>The Genome Sequence of Loa loa.</title>
        <authorList>
            <consortium name="The Broad Institute Genome Sequencing Platform"/>
            <consortium name="Broad Institute Genome Sequencing Center for Infectious Disease"/>
            <person name="Nutman T.B."/>
            <person name="Fink D.L."/>
            <person name="Russ C."/>
            <person name="Young S."/>
            <person name="Zeng Q."/>
            <person name="Gargeya S."/>
            <person name="Alvarado L."/>
            <person name="Berlin A."/>
            <person name="Chapman S.B."/>
            <person name="Chen Z."/>
            <person name="Freedman E."/>
            <person name="Gellesch M."/>
            <person name="Goldberg J."/>
            <person name="Griggs A."/>
            <person name="Gujja S."/>
            <person name="Heilman E.R."/>
            <person name="Heiman D."/>
            <person name="Howarth C."/>
            <person name="Mehta T."/>
            <person name="Neiman D."/>
            <person name="Pearson M."/>
            <person name="Roberts A."/>
            <person name="Saif S."/>
            <person name="Shea T."/>
            <person name="Shenoy N."/>
            <person name="Sisk P."/>
            <person name="Stolte C."/>
            <person name="Sykes S."/>
            <person name="White J."/>
            <person name="Yandava C."/>
            <person name="Haas B."/>
            <person name="Henn M.R."/>
            <person name="Nusbaum C."/>
            <person name="Birren B."/>
        </authorList>
    </citation>
    <scope>NUCLEOTIDE SEQUENCE [LARGE SCALE GENOMIC DNA]</scope>
</reference>
<dbReference type="KEGG" id="loa:LOAG_02937"/>